<dbReference type="PANTHER" id="PTHR24228:SF59">
    <property type="entry name" value="NEUROPEPTIDE RECEPTOR 15"/>
    <property type="match status" value="1"/>
</dbReference>
<evidence type="ECO:0000256" key="10">
    <source>
        <dbReference type="SAM" id="Phobius"/>
    </source>
</evidence>
<keyword evidence="13" id="KW-1185">Reference proteome</keyword>
<keyword evidence="7 9" id="KW-0675">Receptor</keyword>
<keyword evidence="5 9" id="KW-0297">G-protein coupled receptor</keyword>
<evidence type="ECO:0000256" key="3">
    <source>
        <dbReference type="ARBA" id="ARBA00022692"/>
    </source>
</evidence>
<evidence type="ECO:0000313" key="12">
    <source>
        <dbReference type="EMBL" id="CAH1783031.1"/>
    </source>
</evidence>
<comment type="subcellular location">
    <subcellularLocation>
        <location evidence="1">Cell membrane</location>
        <topology evidence="1">Multi-pass membrane protein</topology>
    </subcellularLocation>
</comment>
<evidence type="ECO:0000313" key="13">
    <source>
        <dbReference type="Proteomes" id="UP000749559"/>
    </source>
</evidence>
<evidence type="ECO:0000256" key="7">
    <source>
        <dbReference type="ARBA" id="ARBA00023170"/>
    </source>
</evidence>
<dbReference type="EMBL" id="CAIIXF020000005">
    <property type="protein sequence ID" value="CAH1783031.1"/>
    <property type="molecule type" value="Genomic_DNA"/>
</dbReference>
<evidence type="ECO:0000256" key="2">
    <source>
        <dbReference type="ARBA" id="ARBA00022475"/>
    </source>
</evidence>
<feature type="transmembrane region" description="Helical" evidence="10">
    <location>
        <begin position="49"/>
        <end position="71"/>
    </location>
</feature>
<proteinExistence type="inferred from homology"/>
<dbReference type="CDD" id="cd00637">
    <property type="entry name" value="7tm_classA_rhodopsin-like"/>
    <property type="match status" value="1"/>
</dbReference>
<dbReference type="PROSITE" id="PS00237">
    <property type="entry name" value="G_PROTEIN_RECEP_F1_1"/>
    <property type="match status" value="1"/>
</dbReference>
<comment type="caution">
    <text evidence="12">The sequence shown here is derived from an EMBL/GenBank/DDBJ whole genome shotgun (WGS) entry which is preliminary data.</text>
</comment>
<keyword evidence="4 10" id="KW-1133">Transmembrane helix</keyword>
<dbReference type="AlphaFoldDB" id="A0A8S4NSH5"/>
<dbReference type="InterPro" id="IPR000276">
    <property type="entry name" value="GPCR_Rhodpsn"/>
</dbReference>
<keyword evidence="3 9" id="KW-0812">Transmembrane</keyword>
<dbReference type="Proteomes" id="UP000749559">
    <property type="component" value="Unassembled WGS sequence"/>
</dbReference>
<comment type="similarity">
    <text evidence="9">Belongs to the G-protein coupled receptor 1 family.</text>
</comment>
<evidence type="ECO:0000256" key="9">
    <source>
        <dbReference type="RuleBase" id="RU000688"/>
    </source>
</evidence>
<name>A0A8S4NSH5_OWEFU</name>
<feature type="non-terminal residue" evidence="12">
    <location>
        <position position="1"/>
    </location>
</feature>
<feature type="non-terminal residue" evidence="12">
    <location>
        <position position="215"/>
    </location>
</feature>
<dbReference type="PANTHER" id="PTHR24228">
    <property type="entry name" value="B2 BRADYKININ RECEPTOR/ANGIOTENSIN II RECEPTOR"/>
    <property type="match status" value="1"/>
</dbReference>
<accession>A0A8S4NSH5</accession>
<evidence type="ECO:0000256" key="6">
    <source>
        <dbReference type="ARBA" id="ARBA00023136"/>
    </source>
</evidence>
<evidence type="ECO:0000259" key="11">
    <source>
        <dbReference type="PROSITE" id="PS50262"/>
    </source>
</evidence>
<dbReference type="InterPro" id="IPR017452">
    <property type="entry name" value="GPCR_Rhodpsn_7TM"/>
</dbReference>
<feature type="transmembrane region" description="Helical" evidence="10">
    <location>
        <begin position="153"/>
        <end position="178"/>
    </location>
</feature>
<feature type="transmembrane region" description="Helical" evidence="10">
    <location>
        <begin position="6"/>
        <end position="28"/>
    </location>
</feature>
<dbReference type="GO" id="GO:0005886">
    <property type="term" value="C:plasma membrane"/>
    <property type="evidence" value="ECO:0007669"/>
    <property type="project" value="UniProtKB-SubCell"/>
</dbReference>
<feature type="transmembrane region" description="Helical" evidence="10">
    <location>
        <begin position="91"/>
        <end position="113"/>
    </location>
</feature>
<evidence type="ECO:0000256" key="5">
    <source>
        <dbReference type="ARBA" id="ARBA00023040"/>
    </source>
</evidence>
<evidence type="ECO:0000256" key="4">
    <source>
        <dbReference type="ARBA" id="ARBA00022989"/>
    </source>
</evidence>
<dbReference type="PRINTS" id="PR00237">
    <property type="entry name" value="GPCRRHODOPSN"/>
</dbReference>
<dbReference type="SUPFAM" id="SSF81321">
    <property type="entry name" value="Family A G protein-coupled receptor-like"/>
    <property type="match status" value="1"/>
</dbReference>
<dbReference type="Pfam" id="PF00001">
    <property type="entry name" value="7tm_1"/>
    <property type="match status" value="1"/>
</dbReference>
<dbReference type="OrthoDB" id="10044919at2759"/>
<sequence>DRFCQVGGGIVILSCGVSIYTLGVLAVNRYMYICNRKMYEKYFDSLAKSTTFAITVWIYIAILILPNYVGWAQMAYMDKQHLCVIDHTYNVLYTILKASVGISLPVIVTFTSYMKIFLVVRKSSKSVGSHNVSSSTGNDANKKSRPDRQFKQILVFFFVSIVFVIFWTPYAICILLDINNSVPMWLMRLATRMANVNSCMNCIIYGVMNKHFRNA</sequence>
<gene>
    <name evidence="12" type="ORF">OFUS_LOCUS9411</name>
</gene>
<keyword evidence="2" id="KW-1003">Cell membrane</keyword>
<dbReference type="Gene3D" id="1.20.1070.10">
    <property type="entry name" value="Rhodopsin 7-helix transmembrane proteins"/>
    <property type="match status" value="1"/>
</dbReference>
<keyword evidence="8 9" id="KW-0807">Transducer</keyword>
<feature type="domain" description="G-protein coupled receptors family 1 profile" evidence="11">
    <location>
        <begin position="1"/>
        <end position="205"/>
    </location>
</feature>
<dbReference type="PROSITE" id="PS50262">
    <property type="entry name" value="G_PROTEIN_RECEP_F1_2"/>
    <property type="match status" value="1"/>
</dbReference>
<evidence type="ECO:0000256" key="1">
    <source>
        <dbReference type="ARBA" id="ARBA00004651"/>
    </source>
</evidence>
<dbReference type="GO" id="GO:0004930">
    <property type="term" value="F:G protein-coupled receptor activity"/>
    <property type="evidence" value="ECO:0007669"/>
    <property type="project" value="UniProtKB-KW"/>
</dbReference>
<evidence type="ECO:0000256" key="8">
    <source>
        <dbReference type="ARBA" id="ARBA00023224"/>
    </source>
</evidence>
<keyword evidence="6 10" id="KW-0472">Membrane</keyword>
<protein>
    <recommendedName>
        <fullName evidence="11">G-protein coupled receptors family 1 profile domain-containing protein</fullName>
    </recommendedName>
</protein>
<reference evidence="12" key="1">
    <citation type="submission" date="2022-03" db="EMBL/GenBank/DDBJ databases">
        <authorList>
            <person name="Martin C."/>
        </authorList>
    </citation>
    <scope>NUCLEOTIDE SEQUENCE</scope>
</reference>
<organism evidence="12 13">
    <name type="scientific">Owenia fusiformis</name>
    <name type="common">Polychaete worm</name>
    <dbReference type="NCBI Taxonomy" id="6347"/>
    <lineage>
        <taxon>Eukaryota</taxon>
        <taxon>Metazoa</taxon>
        <taxon>Spiralia</taxon>
        <taxon>Lophotrochozoa</taxon>
        <taxon>Annelida</taxon>
        <taxon>Polychaeta</taxon>
        <taxon>Sedentaria</taxon>
        <taxon>Canalipalpata</taxon>
        <taxon>Sabellida</taxon>
        <taxon>Oweniida</taxon>
        <taxon>Oweniidae</taxon>
        <taxon>Owenia</taxon>
    </lineage>
</organism>